<dbReference type="InterPro" id="IPR011725">
    <property type="entry name" value="PQQ_synth_PqqA"/>
</dbReference>
<evidence type="ECO:0000256" key="1">
    <source>
        <dbReference type="ARBA" id="ARBA00004886"/>
    </source>
</evidence>
<keyword evidence="6" id="KW-1185">Reference proteome</keyword>
<name>A0A5A9G5T3_AZOLI</name>
<sequence length="26" mass="2852">MKTWRKPTIVEISVGTEINAYACAGL</sequence>
<comment type="caution">
    <text evidence="5">The sequence shown here is derived from an EMBL/GenBank/DDBJ whole genome shotgun (WGS) entry which is preliminary data.</text>
</comment>
<evidence type="ECO:0000256" key="2">
    <source>
        <dbReference type="ARBA" id="ARBA00009325"/>
    </source>
</evidence>
<dbReference type="UniPathway" id="UPA00539"/>
<gene>
    <name evidence="5" type="primary">pqqA</name>
    <name evidence="5" type="ORF">FZ942_32315</name>
</gene>
<accession>A0A5A9G5T3</accession>
<dbReference type="AlphaFoldDB" id="A0A5A9G5T3"/>
<dbReference type="Proteomes" id="UP000324927">
    <property type="component" value="Unassembled WGS sequence"/>
</dbReference>
<keyword evidence="4" id="KW-0884">PQQ biosynthesis</keyword>
<dbReference type="EMBL" id="VTTN01000024">
    <property type="protein sequence ID" value="KAA0589155.1"/>
    <property type="molecule type" value="Genomic_DNA"/>
</dbReference>
<comment type="pathway">
    <text evidence="1">Cofactor biosynthesis; pyrroloquinoline quinone biosynthesis.</text>
</comment>
<protein>
    <recommendedName>
        <fullName evidence="3">Coenzyme PQQ synthesis protein A</fullName>
    </recommendedName>
</protein>
<reference evidence="5 6" key="1">
    <citation type="submission" date="2019-08" db="EMBL/GenBank/DDBJ databases">
        <authorList>
            <person name="Grouzdev D."/>
            <person name="Tikhonova E."/>
            <person name="Kravchenko I."/>
        </authorList>
    </citation>
    <scope>NUCLEOTIDE SEQUENCE [LARGE SCALE GENOMIC DNA]</scope>
    <source>
        <strain evidence="5 6">59b</strain>
    </source>
</reference>
<evidence type="ECO:0000313" key="5">
    <source>
        <dbReference type="EMBL" id="KAA0589155.1"/>
    </source>
</evidence>
<evidence type="ECO:0000256" key="4">
    <source>
        <dbReference type="ARBA" id="ARBA00022905"/>
    </source>
</evidence>
<dbReference type="GO" id="GO:0018189">
    <property type="term" value="P:pyrroloquinoline quinone biosynthetic process"/>
    <property type="evidence" value="ECO:0007669"/>
    <property type="project" value="UniProtKB-UniPathway"/>
</dbReference>
<organism evidence="5 6">
    <name type="scientific">Azospirillum lipoferum</name>
    <dbReference type="NCBI Taxonomy" id="193"/>
    <lineage>
        <taxon>Bacteria</taxon>
        <taxon>Pseudomonadati</taxon>
        <taxon>Pseudomonadota</taxon>
        <taxon>Alphaproteobacteria</taxon>
        <taxon>Rhodospirillales</taxon>
        <taxon>Azospirillaceae</taxon>
        <taxon>Azospirillum</taxon>
    </lineage>
</organism>
<proteinExistence type="inferred from homology"/>
<dbReference type="NCBIfam" id="TIGR02107">
    <property type="entry name" value="PQQ_syn_pqqA"/>
    <property type="match status" value="1"/>
</dbReference>
<evidence type="ECO:0000313" key="6">
    <source>
        <dbReference type="Proteomes" id="UP000324927"/>
    </source>
</evidence>
<comment type="similarity">
    <text evidence="2">Belongs to the PqqA family.</text>
</comment>
<dbReference type="RefSeq" id="WP_085083035.1">
    <property type="nucleotide sequence ID" value="NZ_JALJXJ010000012.1"/>
</dbReference>
<dbReference type="Pfam" id="PF08042">
    <property type="entry name" value="PqqA"/>
    <property type="match status" value="1"/>
</dbReference>
<evidence type="ECO:0000256" key="3">
    <source>
        <dbReference type="ARBA" id="ARBA00015086"/>
    </source>
</evidence>